<dbReference type="AlphaFoldDB" id="A0A0G1T953"/>
<name>A0A0G1T953_9BACT</name>
<reference evidence="1 2" key="1">
    <citation type="journal article" date="2015" name="Nature">
        <title>rRNA introns, odd ribosomes, and small enigmatic genomes across a large radiation of phyla.</title>
        <authorList>
            <person name="Brown C.T."/>
            <person name="Hug L.A."/>
            <person name="Thomas B.C."/>
            <person name="Sharon I."/>
            <person name="Castelle C.J."/>
            <person name="Singh A."/>
            <person name="Wilkins M.J."/>
            <person name="Williams K.H."/>
            <person name="Banfield J.F."/>
        </authorList>
    </citation>
    <scope>NUCLEOTIDE SEQUENCE [LARGE SCALE GENOMIC DNA]</scope>
</reference>
<dbReference type="Proteomes" id="UP000034391">
    <property type="component" value="Unassembled WGS sequence"/>
</dbReference>
<protein>
    <submittedName>
        <fullName evidence="1">Uncharacterized protein</fullName>
    </submittedName>
</protein>
<sequence length="159" mass="17406">MEEKISATVSLFSVKVPVLSEQSTSMLPKSSMAERRLTTTLFFARRKAPRDKEKVVTTGSASGMTLTAKAIENIKSSPILTPSPLIKRFAKNIKNRVERTSQRINLLKLLMLFSKTLSLAVAAAKWAMPPIWVSAPAAKTIPSPLPLRATVPAKPIFFA</sequence>
<accession>A0A0G1T953</accession>
<gene>
    <name evidence="1" type="ORF">UX56_C0014G0017</name>
</gene>
<evidence type="ECO:0000313" key="2">
    <source>
        <dbReference type="Proteomes" id="UP000034391"/>
    </source>
</evidence>
<organism evidence="1 2">
    <name type="scientific">Candidatus Azambacteria bacterium GW2011_GWD2_46_48</name>
    <dbReference type="NCBI Taxonomy" id="1618623"/>
    <lineage>
        <taxon>Bacteria</taxon>
        <taxon>Candidatus Azamiibacteriota</taxon>
    </lineage>
</organism>
<dbReference type="EMBL" id="LCMR01000014">
    <property type="protein sequence ID" value="KKU41935.1"/>
    <property type="molecule type" value="Genomic_DNA"/>
</dbReference>
<proteinExistence type="predicted"/>
<evidence type="ECO:0000313" key="1">
    <source>
        <dbReference type="EMBL" id="KKU41935.1"/>
    </source>
</evidence>
<comment type="caution">
    <text evidence="1">The sequence shown here is derived from an EMBL/GenBank/DDBJ whole genome shotgun (WGS) entry which is preliminary data.</text>
</comment>